<organism evidence="1 2">
    <name type="scientific">Campylobacter phage CP20</name>
    <dbReference type="NCBI Taxonomy" id="2506428"/>
    <lineage>
        <taxon>Viruses</taxon>
        <taxon>Duplodnaviria</taxon>
        <taxon>Heunggongvirae</taxon>
        <taxon>Uroviricota</taxon>
        <taxon>Caudoviricetes</taxon>
        <taxon>Connertonviridae</taxon>
        <taxon>Firehammervirus</taxon>
        <taxon>Firehammervirus CPt10</taxon>
    </lineage>
</organism>
<name>A0A410T7L8_9CAUD</name>
<protein>
    <submittedName>
        <fullName evidence="1">Uncharacterized protein</fullName>
    </submittedName>
</protein>
<accession>A0A410T7L8</accession>
<dbReference type="Proteomes" id="UP000290538">
    <property type="component" value="Segment"/>
</dbReference>
<sequence length="534" mass="60184">MKELTASWLSRRFTDNDFRSVLKNIVLKDGIGKGTKRPDNATNFVDTKTGELIEPTKIREFIKAMNVEVQTRNNFYKGNTTYQNISQVSQNGVLQGSVISSTPYTAMQVVLESFVGDGIINFGTAVQADFNQVKLNQKSLFLAYDNYFARLEFTASAIVNISGGVRLTYNQSQLWYDQGRSEVNINYDALTKILALENFTDVEVGIADFSSKKIKWFNNVKLKASTLNFTVSQNTENANKTVQKRIVSGYLDFTIDQTIEDTISEKLRGALITAARFNKFKQLLNKAEVACLCDCNYCTCDCNYCTCDCNYCTCNCNYCTCDCNYCTCDCNYCTCNNNKEYTDSVNYWNGVVCTCNANIVCQTQGPGYTPVYENKYMTECSCQGDRSVPQYNQYGQIYGYTCKCNANWINSVRQHATVTQVCSCNVDKQWTKNITGKPIWDKKSTGQIDNIVNNNTFSSQTGTTVRVCICDTNVTIAAQCATNRTMAYVDGTTGNQGGYRCVCDINTNRQVTCSANREYKYVTDYTQFQNKKYN</sequence>
<proteinExistence type="predicted"/>
<reference evidence="1 2" key="1">
    <citation type="submission" date="2019-01" db="EMBL/GenBank/DDBJ databases">
        <title>Complete genome sequence of Campylobacter bacteriophage CP20.</title>
        <authorList>
            <person name="Connerton I.F."/>
        </authorList>
    </citation>
    <scope>NUCLEOTIDE SEQUENCE [LARGE SCALE GENOMIC DNA]</scope>
</reference>
<evidence type="ECO:0000313" key="1">
    <source>
        <dbReference type="EMBL" id="QAU04924.1"/>
    </source>
</evidence>
<evidence type="ECO:0000313" key="2">
    <source>
        <dbReference type="Proteomes" id="UP000290538"/>
    </source>
</evidence>
<dbReference type="EMBL" id="MK408758">
    <property type="protein sequence ID" value="QAU04924.1"/>
    <property type="molecule type" value="Genomic_DNA"/>
</dbReference>